<evidence type="ECO:0000313" key="2">
    <source>
        <dbReference type="EMBL" id="PES32505.1"/>
    </source>
</evidence>
<keyword evidence="1" id="KW-0812">Transmembrane</keyword>
<feature type="transmembrane region" description="Helical" evidence="1">
    <location>
        <begin position="99"/>
        <end position="117"/>
    </location>
</feature>
<dbReference type="AlphaFoldDB" id="A0A109G062"/>
<keyword evidence="1" id="KW-1133">Transmembrane helix</keyword>
<dbReference type="EMBL" id="NTYW01000041">
    <property type="protein sequence ID" value="PES32505.1"/>
    <property type="molecule type" value="Genomic_DNA"/>
</dbReference>
<feature type="transmembrane region" description="Helical" evidence="1">
    <location>
        <begin position="129"/>
        <end position="150"/>
    </location>
</feature>
<name>A0A109G062_PRIMG</name>
<dbReference type="RefSeq" id="WP_028409109.1">
    <property type="nucleotide sequence ID" value="NZ_CM125967.1"/>
</dbReference>
<evidence type="ECO:0000313" key="3">
    <source>
        <dbReference type="Proteomes" id="UP000220341"/>
    </source>
</evidence>
<accession>A0A0L1M1P6</accession>
<organism evidence="2 3">
    <name type="scientific">Priestia megaterium</name>
    <name type="common">Bacillus megaterium</name>
    <dbReference type="NCBI Taxonomy" id="1404"/>
    <lineage>
        <taxon>Bacteria</taxon>
        <taxon>Bacillati</taxon>
        <taxon>Bacillota</taxon>
        <taxon>Bacilli</taxon>
        <taxon>Bacillales</taxon>
        <taxon>Bacillaceae</taxon>
        <taxon>Priestia</taxon>
    </lineage>
</organism>
<dbReference type="Proteomes" id="UP000220341">
    <property type="component" value="Unassembled WGS sequence"/>
</dbReference>
<evidence type="ECO:0000256" key="1">
    <source>
        <dbReference type="SAM" id="Phobius"/>
    </source>
</evidence>
<feature type="transmembrane region" description="Helical" evidence="1">
    <location>
        <begin position="69"/>
        <end position="87"/>
    </location>
</feature>
<gene>
    <name evidence="2" type="ORF">CN497_22195</name>
</gene>
<reference evidence="2 3" key="1">
    <citation type="submission" date="2017-09" db="EMBL/GenBank/DDBJ databases">
        <title>Large-scale bioinformatics analysis of Bacillus genomes uncovers conserved roles of natural products in bacterial physiology.</title>
        <authorList>
            <consortium name="Agbiome Team Llc"/>
            <person name="Bleich R.M."/>
            <person name="Kirk G.J."/>
            <person name="Santa Maria K.C."/>
            <person name="Allen S.E."/>
            <person name="Farag S."/>
            <person name="Shank E.A."/>
            <person name="Bowers A."/>
        </authorList>
    </citation>
    <scope>NUCLEOTIDE SEQUENCE [LARGE SCALE GENOMIC DNA]</scope>
    <source>
        <strain evidence="2 3">AFS003013</strain>
    </source>
</reference>
<comment type="caution">
    <text evidence="2">The sequence shown here is derived from an EMBL/GenBank/DDBJ whole genome shotgun (WGS) entry which is preliminary data.</text>
</comment>
<keyword evidence="1" id="KW-0472">Membrane</keyword>
<sequence>MLGQNVTRLEALLWSIALPGFGQLLNKKHIKGILFIVLEFLINMGANFNEGIRLSFLGETRQSLEVMNMQWLMFYPCLYFFAIWDAVKEAENGASRFTFIPFVSCAYFVTVGIMYSSVTTINGVFIGPIWLPMLSVIPGLVVGLIVKKLLEVYIHKKK</sequence>
<protein>
    <submittedName>
        <fullName evidence="2">Uncharacterized protein</fullName>
    </submittedName>
</protein>
<feature type="transmembrane region" description="Helical" evidence="1">
    <location>
        <begin position="32"/>
        <end position="49"/>
    </location>
</feature>
<proteinExistence type="predicted"/>
<accession>A0A109G062</accession>